<feature type="transmembrane region" description="Helical" evidence="1">
    <location>
        <begin position="67"/>
        <end position="91"/>
    </location>
</feature>
<evidence type="ECO:0000256" key="1">
    <source>
        <dbReference type="SAM" id="Phobius"/>
    </source>
</evidence>
<keyword evidence="3" id="KW-1185">Reference proteome</keyword>
<name>A0A0C9Z519_9AGAM</name>
<evidence type="ECO:0000313" key="2">
    <source>
        <dbReference type="EMBL" id="KIK15088.1"/>
    </source>
</evidence>
<dbReference type="Proteomes" id="UP000054018">
    <property type="component" value="Unassembled WGS sequence"/>
</dbReference>
<proteinExistence type="predicted"/>
<accession>A0A0C9Z519</accession>
<protein>
    <submittedName>
        <fullName evidence="2">Uncharacterized protein</fullName>
    </submittedName>
</protein>
<dbReference type="OrthoDB" id="10660473at2759"/>
<keyword evidence="1" id="KW-1133">Transmembrane helix</keyword>
<reference evidence="2 3" key="1">
    <citation type="submission" date="2014-04" db="EMBL/GenBank/DDBJ databases">
        <authorList>
            <consortium name="DOE Joint Genome Institute"/>
            <person name="Kuo A."/>
            <person name="Kohler A."/>
            <person name="Costa M.D."/>
            <person name="Nagy L.G."/>
            <person name="Floudas D."/>
            <person name="Copeland A."/>
            <person name="Barry K.W."/>
            <person name="Cichocki N."/>
            <person name="Veneault-Fourrey C."/>
            <person name="LaButti K."/>
            <person name="Lindquist E.A."/>
            <person name="Lipzen A."/>
            <person name="Lundell T."/>
            <person name="Morin E."/>
            <person name="Murat C."/>
            <person name="Sun H."/>
            <person name="Tunlid A."/>
            <person name="Henrissat B."/>
            <person name="Grigoriev I.V."/>
            <person name="Hibbett D.S."/>
            <person name="Martin F."/>
            <person name="Nordberg H.P."/>
            <person name="Cantor M.N."/>
            <person name="Hua S.X."/>
        </authorList>
    </citation>
    <scope>NUCLEOTIDE SEQUENCE [LARGE SCALE GENOMIC DNA]</scope>
    <source>
        <strain evidence="2 3">441</strain>
    </source>
</reference>
<keyword evidence="1" id="KW-0812">Transmembrane</keyword>
<keyword evidence="1" id="KW-0472">Membrane</keyword>
<dbReference type="EMBL" id="KN833907">
    <property type="protein sequence ID" value="KIK15088.1"/>
    <property type="molecule type" value="Genomic_DNA"/>
</dbReference>
<reference evidence="3" key="2">
    <citation type="submission" date="2015-01" db="EMBL/GenBank/DDBJ databases">
        <title>Evolutionary Origins and Diversification of the Mycorrhizal Mutualists.</title>
        <authorList>
            <consortium name="DOE Joint Genome Institute"/>
            <consortium name="Mycorrhizal Genomics Consortium"/>
            <person name="Kohler A."/>
            <person name="Kuo A."/>
            <person name="Nagy L.G."/>
            <person name="Floudas D."/>
            <person name="Copeland A."/>
            <person name="Barry K.W."/>
            <person name="Cichocki N."/>
            <person name="Veneault-Fourrey C."/>
            <person name="LaButti K."/>
            <person name="Lindquist E.A."/>
            <person name="Lipzen A."/>
            <person name="Lundell T."/>
            <person name="Morin E."/>
            <person name="Murat C."/>
            <person name="Riley R."/>
            <person name="Ohm R."/>
            <person name="Sun H."/>
            <person name="Tunlid A."/>
            <person name="Henrissat B."/>
            <person name="Grigoriev I.V."/>
            <person name="Hibbett D.S."/>
            <person name="Martin F."/>
        </authorList>
    </citation>
    <scope>NUCLEOTIDE SEQUENCE [LARGE SCALE GENOMIC DNA]</scope>
    <source>
        <strain evidence="3">441</strain>
    </source>
</reference>
<sequence>MMAKVICDFLGTVRFVPLFYKQGTGRSVPLTGPRTSVSLNVGLPSCLGTGYELAVGRSSPSQNSWSITGFVLTVGFAIVVAFWLLTGLLAFEELAEKVDGVCVRSSVRDREVDRSCLLVGRKLSSSCSSSRCVRFNRASRSLSNYARSLRKEFGAMVSVWVSSEGVVALDFSWLLPEPFEDSPGVSDSELEASVARHRSC</sequence>
<evidence type="ECO:0000313" key="3">
    <source>
        <dbReference type="Proteomes" id="UP000054018"/>
    </source>
</evidence>
<dbReference type="AlphaFoldDB" id="A0A0C9Z519"/>
<organism evidence="2 3">
    <name type="scientific">Pisolithus microcarpus 441</name>
    <dbReference type="NCBI Taxonomy" id="765257"/>
    <lineage>
        <taxon>Eukaryota</taxon>
        <taxon>Fungi</taxon>
        <taxon>Dikarya</taxon>
        <taxon>Basidiomycota</taxon>
        <taxon>Agaricomycotina</taxon>
        <taxon>Agaricomycetes</taxon>
        <taxon>Agaricomycetidae</taxon>
        <taxon>Boletales</taxon>
        <taxon>Sclerodermatineae</taxon>
        <taxon>Pisolithaceae</taxon>
        <taxon>Pisolithus</taxon>
    </lineage>
</organism>
<gene>
    <name evidence="2" type="ORF">PISMIDRAFT_336413</name>
</gene>
<dbReference type="HOGENOM" id="CLU_1366730_0_0_1"/>